<accession>A0A6J4MAG5</accession>
<evidence type="ECO:0000256" key="1">
    <source>
        <dbReference type="SAM" id="MobiDB-lite"/>
    </source>
</evidence>
<gene>
    <name evidence="2" type="ORF">AVDCRST_MAG93-7288</name>
</gene>
<dbReference type="AlphaFoldDB" id="A0A6J4MAG5"/>
<organism evidence="2">
    <name type="scientific">uncultured Chloroflexia bacterium</name>
    <dbReference type="NCBI Taxonomy" id="1672391"/>
    <lineage>
        <taxon>Bacteria</taxon>
        <taxon>Bacillati</taxon>
        <taxon>Chloroflexota</taxon>
        <taxon>Chloroflexia</taxon>
        <taxon>environmental samples</taxon>
    </lineage>
</organism>
<dbReference type="Pfam" id="PF25209">
    <property type="entry name" value="Phage_capsid_4"/>
    <property type="match status" value="1"/>
</dbReference>
<sequence>MNHTQRSHEATAEEQCHPVALQLVAQESDGVYDVVAIDAGVGNGWTFEAGVIERAVPLFQRVNVYLGHAGANDRGPNGERKPEHLAGVFAGGVFDQSAAAIRGRLHLGGPAAPLARAVAEAYLRAYSAGEPAPDVGLSASLWLVADGHDVVEITAVESLDVVGCPPARGGRFEAALAAMEDTSMAQRIHVALSTGTTAPSLTDEDTATTLPAADAQPPAWALQLQREVATLQSTLAAQAAPEVIQHLGTSSDNGRRDGNTQITFGQAPKDQLQSAVDALFGVRLPSGTALSRMRGIKDLYLFTTGDYEMRGIFQPEHAQFANATTTTLNDLVKNALNKYLAQYFQDAYLWWEQIAEVVDFGTLQDPTWITMGGFGDLPTVAEGAAYSELSITDTSETSAWLKKGGYIGITLEAIDKDDTGGVAQIPRKLAQSAYRTLSAAVANIFTQSAGVGPTLSDSVALFHATHGNLATTALTAANWEAANT</sequence>
<protein>
    <submittedName>
        <fullName evidence="2">Uncharacterized protein</fullName>
    </submittedName>
</protein>
<evidence type="ECO:0000313" key="2">
    <source>
        <dbReference type="EMBL" id="CAA9354519.1"/>
    </source>
</evidence>
<dbReference type="EMBL" id="CADCTR010002460">
    <property type="protein sequence ID" value="CAA9354519.1"/>
    <property type="molecule type" value="Genomic_DNA"/>
</dbReference>
<proteinExistence type="predicted"/>
<feature type="region of interest" description="Disordered" evidence="1">
    <location>
        <begin position="248"/>
        <end position="267"/>
    </location>
</feature>
<name>A0A6J4MAG5_9CHLR</name>
<reference evidence="2" key="1">
    <citation type="submission" date="2020-02" db="EMBL/GenBank/DDBJ databases">
        <authorList>
            <person name="Meier V. D."/>
        </authorList>
    </citation>
    <scope>NUCLEOTIDE SEQUENCE</scope>
    <source>
        <strain evidence="2">AVDCRST_MAG93</strain>
    </source>
</reference>
<feature type="non-terminal residue" evidence="2">
    <location>
        <position position="484"/>
    </location>
</feature>